<proteinExistence type="predicted"/>
<gene>
    <name evidence="1" type="ORF">EKG83_26415</name>
</gene>
<dbReference type="AlphaFoldDB" id="A0A5Q0H2M2"/>
<protein>
    <submittedName>
        <fullName evidence="1">Uncharacterized protein</fullName>
    </submittedName>
</protein>
<dbReference type="Proteomes" id="UP000325787">
    <property type="component" value="Chromosome"/>
</dbReference>
<keyword evidence="2" id="KW-1185">Reference proteome</keyword>
<organism evidence="1 2">
    <name type="scientific">Saccharothrix syringae</name>
    <name type="common">Nocardiopsis syringae</name>
    <dbReference type="NCBI Taxonomy" id="103733"/>
    <lineage>
        <taxon>Bacteria</taxon>
        <taxon>Bacillati</taxon>
        <taxon>Actinomycetota</taxon>
        <taxon>Actinomycetes</taxon>
        <taxon>Pseudonocardiales</taxon>
        <taxon>Pseudonocardiaceae</taxon>
        <taxon>Saccharothrix</taxon>
    </lineage>
</organism>
<dbReference type="KEGG" id="ssyi:EKG83_26415"/>
<accession>A0A5Q0H2M2</accession>
<dbReference type="OrthoDB" id="4196795at2"/>
<sequence>MSRPHLYVAITPGGKLTVLDYADQTADEPDLGGQIRTVLEATTGPGDGVAVRPVHSPDGDFLLHRLRGAENIADPNPMARLMLRALDGTDEPIHGTIVVTATTPAGLTETDVLLFRSLLDAVEPSVPGRTGSAAADAPPTDTVDGAAASAWLGPLYEATASRLATVEHELAQRFPGVFELLDHAADQGGDWPGWCWLPLRRVAAILGGDYPVSPGAAGLADFTRATAILAAVGAWRAGRRPVLLPHPRLVDRVAAASDALPQDLVRRWPAVRCYYVTLETPNGPIGWFAHLEWDGAGRPAELRLVLDQAPRPGADGLIPLPLPLTGTSLHDAVRTLARRTGLLDARSLSGAGHDPRVDAAIRQQVEVLRPRVAVADLLASPDAEVIDAREVTGRGEPRTWPPAPGPTPIQLWLLDERTLPA</sequence>
<reference evidence="2" key="1">
    <citation type="journal article" date="2021" name="Curr. Microbiol.">
        <title>Complete genome of nocamycin-producing strain Saccharothrix syringae NRRL B-16468 reveals the biosynthetic potential for secondary metabolites.</title>
        <authorList>
            <person name="Mo X."/>
            <person name="Yang S."/>
        </authorList>
    </citation>
    <scope>NUCLEOTIDE SEQUENCE [LARGE SCALE GENOMIC DNA]</scope>
    <source>
        <strain evidence="2">ATCC 51364 / DSM 43886 / JCM 6844 / KCTC 9398 / NBRC 14523 / NRRL B-16468 / INA 2240</strain>
    </source>
</reference>
<dbReference type="EMBL" id="CP034550">
    <property type="protein sequence ID" value="QFZ20476.1"/>
    <property type="molecule type" value="Genomic_DNA"/>
</dbReference>
<evidence type="ECO:0000313" key="2">
    <source>
        <dbReference type="Proteomes" id="UP000325787"/>
    </source>
</evidence>
<dbReference type="RefSeq" id="WP_153278424.1">
    <property type="nucleotide sequence ID" value="NZ_CP034550.1"/>
</dbReference>
<name>A0A5Q0H2M2_SACSY</name>
<evidence type="ECO:0000313" key="1">
    <source>
        <dbReference type="EMBL" id="QFZ20476.1"/>
    </source>
</evidence>